<proteinExistence type="predicted"/>
<dbReference type="Gene3D" id="3.40.50.10770">
    <property type="entry name" value="Hypothetical protein VC1899 like domain (Restriction endonuclease-like)"/>
    <property type="match status" value="1"/>
</dbReference>
<dbReference type="InterPro" id="IPR011335">
    <property type="entry name" value="Restrct_endonuc-II-like"/>
</dbReference>
<accession>A0A2A6RG24</accession>
<evidence type="ECO:0000313" key="2">
    <source>
        <dbReference type="Proteomes" id="UP000220527"/>
    </source>
</evidence>
<dbReference type="SUPFAM" id="SSF52980">
    <property type="entry name" value="Restriction endonuclease-like"/>
    <property type="match status" value="1"/>
</dbReference>
<comment type="caution">
    <text evidence="1">The sequence shown here is derived from an EMBL/GenBank/DDBJ whole genome shotgun (WGS) entry which is preliminary data.</text>
</comment>
<dbReference type="Proteomes" id="UP000220527">
    <property type="component" value="Unassembled WGS sequence"/>
</dbReference>
<reference evidence="2" key="1">
    <citation type="submission" date="2017-08" db="EMBL/GenBank/DDBJ databases">
        <authorList>
            <person name="Grouzdev D.S."/>
            <person name="Gaisin V.A."/>
            <person name="Rysina M.S."/>
            <person name="Gorlenko V.M."/>
        </authorList>
    </citation>
    <scope>NUCLEOTIDE SEQUENCE [LARGE SCALE GENOMIC DNA]</scope>
    <source>
        <strain evidence="2">Kir15-3F</strain>
    </source>
</reference>
<gene>
    <name evidence="1" type="ORF">CJ255_16310</name>
</gene>
<dbReference type="Gene3D" id="3.40.1350.10">
    <property type="match status" value="1"/>
</dbReference>
<name>A0A2A6RG24_9CHLR</name>
<dbReference type="InterPro" id="IPR011856">
    <property type="entry name" value="tRNA_endonuc-like_dom_sf"/>
</dbReference>
<dbReference type="AlphaFoldDB" id="A0A2A6RG24"/>
<dbReference type="RefSeq" id="WP_097645164.1">
    <property type="nucleotide sequence ID" value="NZ_NQWI01000095.1"/>
</dbReference>
<evidence type="ECO:0000313" key="1">
    <source>
        <dbReference type="EMBL" id="PDW01972.1"/>
    </source>
</evidence>
<sequence>MIDLKPYQVDNLFLLIGGNPLPNYVAARLLAKDPTTTKIWLFYSEGTAPVCDALQRVLQADGFQHFQSRQLDEASPSNICNIVHKQAQGLPGVIGLNYTGGTKAMAVHAYRALEQDGNLKVQFSYLDARSLTLQIEGYVNDPDSVYVGDLLSLKVDQILSLHSREHSMHREPFWPATAQALLRLHSNKELANQWQAWLATLFFTEPAWPEAELDSALTDEDWKAWVRETFVAREYKRRTWRKKQDRELVIPEAFQAVWTAIREDTKGVAIETLDDLRKAEAKAFRNLAELGKEMEGEWLETAVMQVLQVLREQDPLLIGDLVRDIQAKITVKTSDGTSLSQQIQIDVAFTRGYRLFVVSCTTSDDKGICKSKLLEAAIRAEQIGGAEASVCLVCCYTSASELEKEIADVLGKRLQVFGRADLPYLKERLATWIDA</sequence>
<dbReference type="OrthoDB" id="9797116at2"/>
<organism evidence="1 2">
    <name type="scientific">Candidatus Viridilinea mediisalina</name>
    <dbReference type="NCBI Taxonomy" id="2024553"/>
    <lineage>
        <taxon>Bacteria</taxon>
        <taxon>Bacillati</taxon>
        <taxon>Chloroflexota</taxon>
        <taxon>Chloroflexia</taxon>
        <taxon>Chloroflexales</taxon>
        <taxon>Chloroflexineae</taxon>
        <taxon>Oscillochloridaceae</taxon>
        <taxon>Candidatus Viridilinea</taxon>
    </lineage>
</organism>
<dbReference type="EMBL" id="NQWI01000095">
    <property type="protein sequence ID" value="PDW01972.1"/>
    <property type="molecule type" value="Genomic_DNA"/>
</dbReference>
<protein>
    <submittedName>
        <fullName evidence="1">Uncharacterized protein</fullName>
    </submittedName>
</protein>
<keyword evidence="2" id="KW-1185">Reference proteome</keyword>
<dbReference type="GO" id="GO:0003676">
    <property type="term" value="F:nucleic acid binding"/>
    <property type="evidence" value="ECO:0007669"/>
    <property type="project" value="InterPro"/>
</dbReference>